<gene>
    <name evidence="1" type="ORF">FH603_5025</name>
</gene>
<sequence>MLIIPNVWSQVSLKLDVSADNKTYALLMKSASSYTGTNALIASSQVTLVVPHGINDKQFLIEGLKSGLTMNWVQNGRVNAPSANPSKDYLFFSFINNTNPTIQFNILANEEIVLFTFVRKSECLGMAVLYDSKHDPYQPPTLNINNSISLVGARGNAYTGNYDALPGVSLSLSSTSICQKESITFVASPSVQGADYLYQFFVDEQPTGNPQKSATFLHTFTDELPGDKSIRAKLFLTSGDGCRRYETSAIKVITLKLKPVAELSTIGNACLLLPVSITANRLTGAGYEWYRNDSLLTEQKERELVVERSGLYAVRLNLEGCRSAKAESRIKGSLASRQTTVAITPDSPQILEGEKVTLLATSNAEVTYKWQPGEGLSNDQLANVIAAPGSTTTYTVLVEDREGCTATSSVTVYVIPRIYIPSAFSPNGDGQNDTWKLINLEHYKKYKIKVWNRWGEIVYESDTDAVGWDGTTGAGVNLKSDAYAYSIETPYFIYRGALTIIR</sequence>
<dbReference type="InterPro" id="IPR026341">
    <property type="entry name" value="T9SS_type_B"/>
</dbReference>
<comment type="caution">
    <text evidence="1">The sequence shown here is derived from an EMBL/GenBank/DDBJ whole genome shotgun (WGS) entry which is preliminary data.</text>
</comment>
<accession>A0ABR6WD83</accession>
<name>A0ABR6WD83_9BACT</name>
<protein>
    <submittedName>
        <fullName evidence="1">Gliding motility-associated-like protein</fullName>
    </submittedName>
</protein>
<proteinExistence type="predicted"/>
<evidence type="ECO:0000313" key="2">
    <source>
        <dbReference type="Proteomes" id="UP000700732"/>
    </source>
</evidence>
<dbReference type="EMBL" id="VFIA01000047">
    <property type="protein sequence ID" value="MBC3794496.1"/>
    <property type="molecule type" value="Genomic_DNA"/>
</dbReference>
<dbReference type="InterPro" id="IPR013783">
    <property type="entry name" value="Ig-like_fold"/>
</dbReference>
<dbReference type="Proteomes" id="UP000700732">
    <property type="component" value="Unassembled WGS sequence"/>
</dbReference>
<keyword evidence="2" id="KW-1185">Reference proteome</keyword>
<organism evidence="1 2">
    <name type="scientific">Spirosoma utsteinense</name>
    <dbReference type="NCBI Taxonomy" id="2585773"/>
    <lineage>
        <taxon>Bacteria</taxon>
        <taxon>Pseudomonadati</taxon>
        <taxon>Bacteroidota</taxon>
        <taxon>Cytophagia</taxon>
        <taxon>Cytophagales</taxon>
        <taxon>Cytophagaceae</taxon>
        <taxon>Spirosoma</taxon>
    </lineage>
</organism>
<evidence type="ECO:0000313" key="1">
    <source>
        <dbReference type="EMBL" id="MBC3794496.1"/>
    </source>
</evidence>
<reference evidence="1 2" key="1">
    <citation type="submission" date="2019-06" db="EMBL/GenBank/DDBJ databases">
        <title>Spirosoma utsteinense sp. nov. isolated from Antarctic ice-free soils.</title>
        <authorList>
            <person name="Tahon G."/>
        </authorList>
    </citation>
    <scope>NUCLEOTIDE SEQUENCE [LARGE SCALE GENOMIC DNA]</scope>
    <source>
        <strain evidence="1 2">LMG 31447</strain>
    </source>
</reference>
<dbReference type="Pfam" id="PF13585">
    <property type="entry name" value="CHU_C"/>
    <property type="match status" value="1"/>
</dbReference>
<dbReference type="RefSeq" id="WP_186741082.1">
    <property type="nucleotide sequence ID" value="NZ_VFIA01000047.1"/>
</dbReference>
<dbReference type="Gene3D" id="2.60.40.10">
    <property type="entry name" value="Immunoglobulins"/>
    <property type="match status" value="1"/>
</dbReference>
<dbReference type="NCBIfam" id="TIGR04131">
    <property type="entry name" value="Bac_Flav_CTERM"/>
    <property type="match status" value="1"/>
</dbReference>